<evidence type="ECO:0000313" key="3">
    <source>
        <dbReference type="Proteomes" id="UP001610334"/>
    </source>
</evidence>
<evidence type="ECO:0000313" key="2">
    <source>
        <dbReference type="EMBL" id="KAL2816739.1"/>
    </source>
</evidence>
<dbReference type="EMBL" id="JBFXLT010000021">
    <property type="protein sequence ID" value="KAL2816739.1"/>
    <property type="molecule type" value="Genomic_DNA"/>
</dbReference>
<organism evidence="2 3">
    <name type="scientific">Aspergillus granulosus</name>
    <dbReference type="NCBI Taxonomy" id="176169"/>
    <lineage>
        <taxon>Eukaryota</taxon>
        <taxon>Fungi</taxon>
        <taxon>Dikarya</taxon>
        <taxon>Ascomycota</taxon>
        <taxon>Pezizomycotina</taxon>
        <taxon>Eurotiomycetes</taxon>
        <taxon>Eurotiomycetidae</taxon>
        <taxon>Eurotiales</taxon>
        <taxon>Aspergillaceae</taxon>
        <taxon>Aspergillus</taxon>
        <taxon>Aspergillus subgen. Nidulantes</taxon>
    </lineage>
</organism>
<evidence type="ECO:0000256" key="1">
    <source>
        <dbReference type="SAM" id="SignalP"/>
    </source>
</evidence>
<comment type="caution">
    <text evidence="2">The sequence shown here is derived from an EMBL/GenBank/DDBJ whole genome shotgun (WGS) entry which is preliminary data.</text>
</comment>
<feature type="chain" id="PRO_5047484966" evidence="1">
    <location>
        <begin position="27"/>
        <end position="116"/>
    </location>
</feature>
<feature type="signal peptide" evidence="1">
    <location>
        <begin position="1"/>
        <end position="26"/>
    </location>
</feature>
<proteinExistence type="predicted"/>
<gene>
    <name evidence="2" type="ORF">BJX63DRAFT_135105</name>
</gene>
<keyword evidence="3" id="KW-1185">Reference proteome</keyword>
<sequence length="116" mass="13021">MQQPDGHRWPDFGLTLALSTLRASICTTWDEAKEECVTADGWADPAAQSDSIRPFRWDGSLRQMDQCQHSSPRLGRTRSTMQGYRISPPYFRIGCAVAHAASARSPRNKEILAQGW</sequence>
<dbReference type="Proteomes" id="UP001610334">
    <property type="component" value="Unassembled WGS sequence"/>
</dbReference>
<protein>
    <submittedName>
        <fullName evidence="2">Uncharacterized protein</fullName>
    </submittedName>
</protein>
<accession>A0ABR4HMM9</accession>
<name>A0ABR4HMM9_9EURO</name>
<keyword evidence="1" id="KW-0732">Signal</keyword>
<reference evidence="2 3" key="1">
    <citation type="submission" date="2024-07" db="EMBL/GenBank/DDBJ databases">
        <title>Section-level genome sequencing and comparative genomics of Aspergillus sections Usti and Cavernicolus.</title>
        <authorList>
            <consortium name="Lawrence Berkeley National Laboratory"/>
            <person name="Nybo J.L."/>
            <person name="Vesth T.C."/>
            <person name="Theobald S."/>
            <person name="Frisvad J.C."/>
            <person name="Larsen T.O."/>
            <person name="Kjaerboelling I."/>
            <person name="Rothschild-Mancinelli K."/>
            <person name="Lyhne E.K."/>
            <person name="Kogle M.E."/>
            <person name="Barry K."/>
            <person name="Clum A."/>
            <person name="Na H."/>
            <person name="Ledsgaard L."/>
            <person name="Lin J."/>
            <person name="Lipzen A."/>
            <person name="Kuo A."/>
            <person name="Riley R."/>
            <person name="Mondo S."/>
            <person name="Labutti K."/>
            <person name="Haridas S."/>
            <person name="Pangalinan J."/>
            <person name="Salamov A.A."/>
            <person name="Simmons B.A."/>
            <person name="Magnuson J.K."/>
            <person name="Chen J."/>
            <person name="Drula E."/>
            <person name="Henrissat B."/>
            <person name="Wiebenga A."/>
            <person name="Lubbers R.J."/>
            <person name="Gomes A.C."/>
            <person name="Makela M.R."/>
            <person name="Stajich J."/>
            <person name="Grigoriev I.V."/>
            <person name="Mortensen U.H."/>
            <person name="De Vries R.P."/>
            <person name="Baker S.E."/>
            <person name="Andersen M.R."/>
        </authorList>
    </citation>
    <scope>NUCLEOTIDE SEQUENCE [LARGE SCALE GENOMIC DNA]</scope>
    <source>
        <strain evidence="2 3">CBS 588.65</strain>
    </source>
</reference>